<sequence length="405" mass="45777">MEAGLRAKGRIERGIESFLYGGKRSKRVVKAFGRCRLVVGASSSSSTNSDKRPDNIIIISRISFRRLLNIRIILNLQIVTKLLTQPNIQLEMIREYTAAVILLILESEHIIHNRVKNVARRFHRPQSPTILLVSASSHFFSSIRGTEEDAFSSTLKSLRLIITSEYQLRLGFGVPFKSSCCQATNELSEEQSVIPYCVFTGGFELRQALPGIVSTIEGTGDLFQLVSPPDQWYDSLDLLRDYSLKLYSSHRLEGTSYIWWSGLASNVLSFIIMLRSASYSRDLKHLISVFSPHLSPYLSSHIGECGVFIIKEILLNFFYLFSWGAITSTNGGTNLALASVYSPSWWLSIFVIFTFIILSFIIDVGVPQHVDDFHYPDLRAAAPLDLRFLIQQEDFFDLWAAVEVD</sequence>
<dbReference type="EMBL" id="JANQDX010000003">
    <property type="protein sequence ID" value="KAL0926179.1"/>
    <property type="molecule type" value="Genomic_DNA"/>
</dbReference>
<keyword evidence="1" id="KW-0472">Membrane</keyword>
<accession>A0ABD0VM98</accession>
<evidence type="ECO:0000313" key="2">
    <source>
        <dbReference type="EMBL" id="KAL0926179.1"/>
    </source>
</evidence>
<reference evidence="2 3" key="1">
    <citation type="journal article" date="2024" name="Plant Biotechnol. J.">
        <title>Dendrobium thyrsiflorum genome and its molecular insights into genes involved in important horticultural traits.</title>
        <authorList>
            <person name="Chen B."/>
            <person name="Wang J.Y."/>
            <person name="Zheng P.J."/>
            <person name="Li K.L."/>
            <person name="Liang Y.M."/>
            <person name="Chen X.F."/>
            <person name="Zhang C."/>
            <person name="Zhao X."/>
            <person name="He X."/>
            <person name="Zhang G.Q."/>
            <person name="Liu Z.J."/>
            <person name="Xu Q."/>
        </authorList>
    </citation>
    <scope>NUCLEOTIDE SEQUENCE [LARGE SCALE GENOMIC DNA]</scope>
    <source>
        <strain evidence="2">GZMU011</strain>
    </source>
</reference>
<keyword evidence="1" id="KW-1133">Transmembrane helix</keyword>
<protein>
    <submittedName>
        <fullName evidence="2">Uncharacterized protein</fullName>
    </submittedName>
</protein>
<keyword evidence="3" id="KW-1185">Reference proteome</keyword>
<evidence type="ECO:0000256" key="1">
    <source>
        <dbReference type="SAM" id="Phobius"/>
    </source>
</evidence>
<name>A0ABD0VM98_DENTH</name>
<feature type="transmembrane region" description="Helical" evidence="1">
    <location>
        <begin position="345"/>
        <end position="366"/>
    </location>
</feature>
<organism evidence="2 3">
    <name type="scientific">Dendrobium thyrsiflorum</name>
    <name type="common">Pinecone-like raceme dendrobium</name>
    <name type="synonym">Orchid</name>
    <dbReference type="NCBI Taxonomy" id="117978"/>
    <lineage>
        <taxon>Eukaryota</taxon>
        <taxon>Viridiplantae</taxon>
        <taxon>Streptophyta</taxon>
        <taxon>Embryophyta</taxon>
        <taxon>Tracheophyta</taxon>
        <taxon>Spermatophyta</taxon>
        <taxon>Magnoliopsida</taxon>
        <taxon>Liliopsida</taxon>
        <taxon>Asparagales</taxon>
        <taxon>Orchidaceae</taxon>
        <taxon>Epidendroideae</taxon>
        <taxon>Malaxideae</taxon>
        <taxon>Dendrobiinae</taxon>
        <taxon>Dendrobium</taxon>
    </lineage>
</organism>
<comment type="caution">
    <text evidence="2">The sequence shown here is derived from an EMBL/GenBank/DDBJ whole genome shotgun (WGS) entry which is preliminary data.</text>
</comment>
<dbReference type="AlphaFoldDB" id="A0ABD0VM98"/>
<evidence type="ECO:0000313" key="3">
    <source>
        <dbReference type="Proteomes" id="UP001552299"/>
    </source>
</evidence>
<keyword evidence="1" id="KW-0812">Transmembrane</keyword>
<dbReference type="Proteomes" id="UP001552299">
    <property type="component" value="Unassembled WGS sequence"/>
</dbReference>
<gene>
    <name evidence="2" type="ORF">M5K25_002385</name>
</gene>
<proteinExistence type="predicted"/>